<dbReference type="Pfam" id="PF12704">
    <property type="entry name" value="MacB_PCD"/>
    <property type="match status" value="2"/>
</dbReference>
<dbReference type="InterPro" id="IPR003838">
    <property type="entry name" value="ABC3_permease_C"/>
</dbReference>
<feature type="transmembrane region" description="Helical" evidence="6">
    <location>
        <begin position="690"/>
        <end position="715"/>
    </location>
</feature>
<dbReference type="GO" id="GO:0022857">
    <property type="term" value="F:transmembrane transporter activity"/>
    <property type="evidence" value="ECO:0007669"/>
    <property type="project" value="TreeGrafter"/>
</dbReference>
<dbReference type="PATRIC" id="fig|104102.7.peg.220"/>
<dbReference type="InterPro" id="IPR050250">
    <property type="entry name" value="Macrolide_Exporter_MacB"/>
</dbReference>
<dbReference type="PANTHER" id="PTHR30572:SF18">
    <property type="entry name" value="ABC-TYPE MACROLIDE FAMILY EXPORT SYSTEM PERMEASE COMPONENT 2"/>
    <property type="match status" value="1"/>
</dbReference>
<evidence type="ECO:0000259" key="8">
    <source>
        <dbReference type="Pfam" id="PF12704"/>
    </source>
</evidence>
<protein>
    <recommendedName>
        <fullName evidence="11">Transmembrane transport protein</fullName>
    </recommendedName>
</protein>
<dbReference type="Proteomes" id="UP000029448">
    <property type="component" value="Unassembled WGS sequence"/>
</dbReference>
<feature type="domain" description="MacB-like periplasmic core" evidence="8">
    <location>
        <begin position="20"/>
        <end position="240"/>
    </location>
</feature>
<evidence type="ECO:0000256" key="1">
    <source>
        <dbReference type="ARBA" id="ARBA00004651"/>
    </source>
</evidence>
<feature type="transmembrane region" description="Helical" evidence="6">
    <location>
        <begin position="291"/>
        <end position="312"/>
    </location>
</feature>
<evidence type="ECO:0000259" key="7">
    <source>
        <dbReference type="Pfam" id="PF02687"/>
    </source>
</evidence>
<dbReference type="Pfam" id="PF02687">
    <property type="entry name" value="FtsX"/>
    <property type="match status" value="1"/>
</dbReference>
<feature type="transmembrane region" description="Helical" evidence="6">
    <location>
        <begin position="778"/>
        <end position="796"/>
    </location>
</feature>
<keyword evidence="4 6" id="KW-1133">Transmembrane helix</keyword>
<evidence type="ECO:0000256" key="2">
    <source>
        <dbReference type="ARBA" id="ARBA00022475"/>
    </source>
</evidence>
<evidence type="ECO:0000256" key="3">
    <source>
        <dbReference type="ARBA" id="ARBA00022692"/>
    </source>
</evidence>
<keyword evidence="5 6" id="KW-0472">Membrane</keyword>
<comment type="subcellular location">
    <subcellularLocation>
        <location evidence="1">Cell membrane</location>
        <topology evidence="1">Multi-pass membrane protein</topology>
    </subcellularLocation>
</comment>
<dbReference type="GO" id="GO:0005886">
    <property type="term" value="C:plasma membrane"/>
    <property type="evidence" value="ECO:0007669"/>
    <property type="project" value="UniProtKB-SubCell"/>
</dbReference>
<feature type="transmembrane region" description="Helical" evidence="6">
    <location>
        <begin position="427"/>
        <end position="450"/>
    </location>
</feature>
<dbReference type="AlphaFoldDB" id="A0A094YYA1"/>
<dbReference type="InterPro" id="IPR025857">
    <property type="entry name" value="MacB_PCD"/>
</dbReference>
<reference evidence="9 10" key="1">
    <citation type="submission" date="2014-06" db="EMBL/GenBank/DDBJ databases">
        <title>Functional and comparative genomic analyses of the Drosophila gut microbiota identify candidate symbiosis factors.</title>
        <authorList>
            <person name="Newell P.D."/>
            <person name="Chaston J.M."/>
            <person name="Douglas A.E."/>
        </authorList>
    </citation>
    <scope>NUCLEOTIDE SEQUENCE [LARGE SCALE GENOMIC DNA]</scope>
    <source>
        <strain evidence="9 10">DmCS_006</strain>
    </source>
</reference>
<keyword evidence="10" id="KW-1185">Reference proteome</keyword>
<evidence type="ECO:0008006" key="11">
    <source>
        <dbReference type="Google" id="ProtNLM"/>
    </source>
</evidence>
<comment type="caution">
    <text evidence="9">The sequence shown here is derived from an EMBL/GenBank/DDBJ whole genome shotgun (WGS) entry which is preliminary data.</text>
</comment>
<name>A0A094YYA1_9PROT</name>
<dbReference type="STRING" id="104102.AtDm6_0222"/>
<evidence type="ECO:0000313" key="10">
    <source>
        <dbReference type="Proteomes" id="UP000029448"/>
    </source>
</evidence>
<evidence type="ECO:0000256" key="6">
    <source>
        <dbReference type="SAM" id="Phobius"/>
    </source>
</evidence>
<sequence>MLTGILTPTFRTLSRHRLYTLINLIGLALGIAVFLIMMLIVRYETTYDSYIPHAASLYQVDELLKPAGHSAYENDAVSFVSFPFLKQDFPEISHAIRLLSIPQAVRAGEILGRETVTMTDQDFLSVFDLPLLSGDKATALGAPGKVIISASLARKYFGTVDAVGHKIRIDNHEDGIISAVMADTPSNSTETFNIITLFPSKFFTTPPYTLPFKNWGSTWGHIYIRIDNANAVPRIRQELMAYPARHPGNYSQSGIQNMFGAGGLILIPMKDIHFHNAHIGDGGTSRQLVDILALVGLAALATALVNYINMATARAGLRAKDVAMRKVLGASRFSLVIRFMSEAIFLTFGAGLLALALAEFALQWVNAFGGWQISYNWSFILPVAGSIALLSGTAAGLYPSFVLSSFRPIDVLSASRMPGGGRLDRTVRNALVTLQFTFASLLAICTLVMAQQARFVQALDRGMTNHGLIVIDALSDDTLKNRQASIMARLAEVAGVTVATRSDLYPHHMSDSDDWKRPGQSTAFSLHWGYATPGYFETLGARLVAGRLFDDEHGQDYAQTNATSDSGKNVVISRLAVKQFGFSSPEVALGQNIQEAQVPDKSIKYRIIGVIEDIRLGGIQNSICPLLFFGTKTPIDYVAGIVRYTGATEQIEMARLQKVWEETVPDVPFSARDVSDILAEDYRSDANHSALFSIGSLVAVAIACLGLYGLSAFTVSRKMQEISIRKVLGARSGDILRLLIGQFLRPIMFGTIIAWPVAWMLMQTWLSKFDQRISLTPVPFMLVTFLTVCVAAVAICSQTWRAAHRPPAAGLRQTL</sequence>
<feature type="transmembrane region" description="Helical" evidence="6">
    <location>
        <begin position="735"/>
        <end position="758"/>
    </location>
</feature>
<organism evidence="9 10">
    <name type="scientific">Acetobacter tropicalis</name>
    <dbReference type="NCBI Taxonomy" id="104102"/>
    <lineage>
        <taxon>Bacteria</taxon>
        <taxon>Pseudomonadati</taxon>
        <taxon>Pseudomonadota</taxon>
        <taxon>Alphaproteobacteria</taxon>
        <taxon>Acetobacterales</taxon>
        <taxon>Acetobacteraceae</taxon>
        <taxon>Acetobacter</taxon>
    </lineage>
</organism>
<feature type="domain" description="MacB-like periplasmic core" evidence="8">
    <location>
        <begin position="438"/>
        <end position="617"/>
    </location>
</feature>
<evidence type="ECO:0000256" key="4">
    <source>
        <dbReference type="ARBA" id="ARBA00022989"/>
    </source>
</evidence>
<accession>A0A094YYA1</accession>
<evidence type="ECO:0000256" key="5">
    <source>
        <dbReference type="ARBA" id="ARBA00023136"/>
    </source>
</evidence>
<gene>
    <name evidence="9" type="ORF">AtDm6_0222</name>
</gene>
<feature type="domain" description="ABC3 transporter permease C-terminal" evidence="7">
    <location>
        <begin position="694"/>
        <end position="807"/>
    </location>
</feature>
<dbReference type="PANTHER" id="PTHR30572">
    <property type="entry name" value="MEMBRANE COMPONENT OF TRANSPORTER-RELATED"/>
    <property type="match status" value="1"/>
</dbReference>
<proteinExistence type="predicted"/>
<feature type="transmembrane region" description="Helical" evidence="6">
    <location>
        <begin position="377"/>
        <end position="406"/>
    </location>
</feature>
<feature type="transmembrane region" description="Helical" evidence="6">
    <location>
        <begin position="21"/>
        <end position="41"/>
    </location>
</feature>
<dbReference type="GeneID" id="89479066"/>
<keyword evidence="2" id="KW-1003">Cell membrane</keyword>
<dbReference type="EMBL" id="JOKM01000010">
    <property type="protein sequence ID" value="KGB26352.1"/>
    <property type="molecule type" value="Genomic_DNA"/>
</dbReference>
<dbReference type="RefSeq" id="WP_035377376.1">
    <property type="nucleotide sequence ID" value="NZ_JACAOJ010000018.1"/>
</dbReference>
<keyword evidence="3 6" id="KW-0812">Transmembrane</keyword>
<evidence type="ECO:0000313" key="9">
    <source>
        <dbReference type="EMBL" id="KGB26352.1"/>
    </source>
</evidence>
<feature type="transmembrane region" description="Helical" evidence="6">
    <location>
        <begin position="333"/>
        <end position="357"/>
    </location>
</feature>